<dbReference type="OrthoDB" id="3187054at2759"/>
<feature type="compositionally biased region" description="Basic residues" evidence="1">
    <location>
        <begin position="237"/>
        <end position="249"/>
    </location>
</feature>
<gene>
    <name evidence="2" type="ORF">DFP72DRAFT_1071917</name>
</gene>
<feature type="compositionally biased region" description="Polar residues" evidence="1">
    <location>
        <begin position="224"/>
        <end position="235"/>
    </location>
</feature>
<organism evidence="2 3">
    <name type="scientific">Ephemerocybe angulata</name>
    <dbReference type="NCBI Taxonomy" id="980116"/>
    <lineage>
        <taxon>Eukaryota</taxon>
        <taxon>Fungi</taxon>
        <taxon>Dikarya</taxon>
        <taxon>Basidiomycota</taxon>
        <taxon>Agaricomycotina</taxon>
        <taxon>Agaricomycetes</taxon>
        <taxon>Agaricomycetidae</taxon>
        <taxon>Agaricales</taxon>
        <taxon>Agaricineae</taxon>
        <taxon>Psathyrellaceae</taxon>
        <taxon>Ephemerocybe</taxon>
    </lineage>
</organism>
<feature type="region of interest" description="Disordered" evidence="1">
    <location>
        <begin position="157"/>
        <end position="177"/>
    </location>
</feature>
<evidence type="ECO:0000256" key="1">
    <source>
        <dbReference type="SAM" id="MobiDB-lite"/>
    </source>
</evidence>
<protein>
    <submittedName>
        <fullName evidence="2">Uncharacterized protein</fullName>
    </submittedName>
</protein>
<dbReference type="AlphaFoldDB" id="A0A8H6HPD7"/>
<sequence>MGRAAGVVQAPLERNAQGNSNCVLAVLRFIRAGCRAERSSLPLAGHLEHHVSPLHPQALDALPGLADTRSPLPPSPSLCRTFAAHPPTIYDRTPIVVSKNSCALPERGCPGRTYVLEEHSQRTAAFRSYHPRPINTSSYRPVDSEHRSLADLPQLVPDLSSESDESDGFVPSPQMPPHLYSYGAHGLPAKYDSGNSSYFDYPPSNAKDGINALAFLPYPPSPPANYNCSSDESQASKPRKKRSESRRRHDGASEPDRIPTSSRRREYLAAQYSGFGARDDGCLGGF</sequence>
<comment type="caution">
    <text evidence="2">The sequence shown here is derived from an EMBL/GenBank/DDBJ whole genome shotgun (WGS) entry which is preliminary data.</text>
</comment>
<keyword evidence="3" id="KW-1185">Reference proteome</keyword>
<dbReference type="Proteomes" id="UP000521943">
    <property type="component" value="Unassembled WGS sequence"/>
</dbReference>
<feature type="compositionally biased region" description="Basic and acidic residues" evidence="1">
    <location>
        <begin position="250"/>
        <end position="265"/>
    </location>
</feature>
<proteinExistence type="predicted"/>
<name>A0A8H6HPD7_9AGAR</name>
<evidence type="ECO:0000313" key="2">
    <source>
        <dbReference type="EMBL" id="KAF6750763.1"/>
    </source>
</evidence>
<accession>A0A8H6HPD7</accession>
<dbReference type="EMBL" id="JACGCI010000054">
    <property type="protein sequence ID" value="KAF6750763.1"/>
    <property type="molecule type" value="Genomic_DNA"/>
</dbReference>
<reference evidence="2 3" key="1">
    <citation type="submission" date="2020-07" db="EMBL/GenBank/DDBJ databases">
        <title>Comparative genomics of pyrophilous fungi reveals a link between fire events and developmental genes.</title>
        <authorList>
            <consortium name="DOE Joint Genome Institute"/>
            <person name="Steindorff A.S."/>
            <person name="Carver A."/>
            <person name="Calhoun S."/>
            <person name="Stillman K."/>
            <person name="Liu H."/>
            <person name="Lipzen A."/>
            <person name="Pangilinan J."/>
            <person name="Labutti K."/>
            <person name="Bruns T.D."/>
            <person name="Grigoriev I.V."/>
        </authorList>
    </citation>
    <scope>NUCLEOTIDE SEQUENCE [LARGE SCALE GENOMIC DNA]</scope>
    <source>
        <strain evidence="2 3">CBS 144469</strain>
    </source>
</reference>
<evidence type="ECO:0000313" key="3">
    <source>
        <dbReference type="Proteomes" id="UP000521943"/>
    </source>
</evidence>
<feature type="region of interest" description="Disordered" evidence="1">
    <location>
        <begin position="224"/>
        <end position="265"/>
    </location>
</feature>